<evidence type="ECO:0000313" key="3">
    <source>
        <dbReference type="Proteomes" id="UP000595140"/>
    </source>
</evidence>
<reference evidence="2 3" key="1">
    <citation type="submission" date="2018-04" db="EMBL/GenBank/DDBJ databases">
        <authorList>
            <person name="Vogel A."/>
        </authorList>
    </citation>
    <scope>NUCLEOTIDE SEQUENCE [LARGE SCALE GENOMIC DNA]</scope>
</reference>
<proteinExistence type="predicted"/>
<organism evidence="2 3">
    <name type="scientific">Cuscuta campestris</name>
    <dbReference type="NCBI Taxonomy" id="132261"/>
    <lineage>
        <taxon>Eukaryota</taxon>
        <taxon>Viridiplantae</taxon>
        <taxon>Streptophyta</taxon>
        <taxon>Embryophyta</taxon>
        <taxon>Tracheophyta</taxon>
        <taxon>Spermatophyta</taxon>
        <taxon>Magnoliopsida</taxon>
        <taxon>eudicotyledons</taxon>
        <taxon>Gunneridae</taxon>
        <taxon>Pentapetalae</taxon>
        <taxon>asterids</taxon>
        <taxon>lamiids</taxon>
        <taxon>Solanales</taxon>
        <taxon>Convolvulaceae</taxon>
        <taxon>Cuscuteae</taxon>
        <taxon>Cuscuta</taxon>
        <taxon>Cuscuta subgen. Grammica</taxon>
        <taxon>Cuscuta sect. Cleistogrammica</taxon>
    </lineage>
</organism>
<dbReference type="AlphaFoldDB" id="A0A484NRC7"/>
<keyword evidence="3" id="KW-1185">Reference proteome</keyword>
<protein>
    <submittedName>
        <fullName evidence="2">Uncharacterized protein</fullName>
    </submittedName>
</protein>
<evidence type="ECO:0000313" key="2">
    <source>
        <dbReference type="EMBL" id="VFR02959.1"/>
    </source>
</evidence>
<sequence>MMATIFACVVASSRYAEASSEQAAESSETLKPEDVMKMDDYRLKVFAQELMSGDATARSSEDHNESSDGASANDAAKTDDAQMKAFAQEMLAGDPGASGGARDTTADGVKGKGTFEGVFNNAFYTGGGAGNGNFPNTGYDASACWYRCASKGIQYCGTVQSEFLRKACLHASGKGCNIYCGNQISQVNQRW</sequence>
<gene>
    <name evidence="2" type="ORF">CCAM_LOCUS44734</name>
</gene>
<evidence type="ECO:0000256" key="1">
    <source>
        <dbReference type="SAM" id="MobiDB-lite"/>
    </source>
</evidence>
<accession>A0A484NRC7</accession>
<feature type="region of interest" description="Disordered" evidence="1">
    <location>
        <begin position="53"/>
        <end position="75"/>
    </location>
</feature>
<name>A0A484NRC7_9ASTE</name>
<dbReference type="EMBL" id="OOIL02006841">
    <property type="protein sequence ID" value="VFR02959.1"/>
    <property type="molecule type" value="Genomic_DNA"/>
</dbReference>
<dbReference type="OrthoDB" id="10576754at2759"/>
<dbReference type="Proteomes" id="UP000595140">
    <property type="component" value="Unassembled WGS sequence"/>
</dbReference>